<gene>
    <name evidence="2" type="ORF">DFL_006442</name>
</gene>
<dbReference type="GeneID" id="93588753"/>
<comment type="caution">
    <text evidence="2">The sequence shown here is derived from an EMBL/GenBank/DDBJ whole genome shotgun (WGS) entry which is preliminary data.</text>
</comment>
<dbReference type="Pfam" id="PF00646">
    <property type="entry name" value="F-box"/>
    <property type="match status" value="1"/>
</dbReference>
<feature type="domain" description="F-box" evidence="1">
    <location>
        <begin position="1"/>
        <end position="51"/>
    </location>
</feature>
<dbReference type="SUPFAM" id="SSF81383">
    <property type="entry name" value="F-box domain"/>
    <property type="match status" value="1"/>
</dbReference>
<dbReference type="CDD" id="cd09917">
    <property type="entry name" value="F-box_SF"/>
    <property type="match status" value="1"/>
</dbReference>
<evidence type="ECO:0000313" key="3">
    <source>
        <dbReference type="Proteomes" id="UP000283090"/>
    </source>
</evidence>
<dbReference type="Proteomes" id="UP000283090">
    <property type="component" value="Unassembled WGS sequence"/>
</dbReference>
<sequence>MHILSLPTELQSHILSFLPWHDHFLVSTVCPLWSSILQRHGLRTHRHYNHPVPANWDTIDHPYPIFDVPTPRVSSELYTPTDAPNTHVLLERGMLMFEICEDGRTTVGMKVPRDLVGGSLADGYEVMRANEGTTESAQYSEFWEALCPQDSTLLNITTSPLLQSDKLVFAIQESDSLEGIDTSHLQIPGIPNSTRTLSFTIWDWNRNTSQFQTFGTVPSGYTINDPQWCLKQWDWVRGSPMEMVEVVKEHLRRHVWCNSGVQRCFVQVEGFNIYGEVAGERINVIVAAFPRGS</sequence>
<accession>A0A437A0F4</accession>
<dbReference type="SMART" id="SM00256">
    <property type="entry name" value="FBOX"/>
    <property type="match status" value="1"/>
</dbReference>
<reference evidence="2 3" key="1">
    <citation type="submission" date="2019-01" db="EMBL/GenBank/DDBJ databases">
        <title>Intercellular communication is required for trap formation in the nematode-trapping fungus Duddingtonia flagrans.</title>
        <authorList>
            <person name="Youssar L."/>
            <person name="Wernet V."/>
            <person name="Hensel N."/>
            <person name="Hildebrandt H.-G."/>
            <person name="Fischer R."/>
        </authorList>
    </citation>
    <scope>NUCLEOTIDE SEQUENCE [LARGE SCALE GENOMIC DNA]</scope>
    <source>
        <strain evidence="2 3">CBS H-5679</strain>
    </source>
</reference>
<dbReference type="InterPro" id="IPR036047">
    <property type="entry name" value="F-box-like_dom_sf"/>
</dbReference>
<organism evidence="2 3">
    <name type="scientific">Arthrobotrys flagrans</name>
    <name type="common">Nematode-trapping fungus</name>
    <name type="synonym">Trichothecium flagrans</name>
    <dbReference type="NCBI Taxonomy" id="97331"/>
    <lineage>
        <taxon>Eukaryota</taxon>
        <taxon>Fungi</taxon>
        <taxon>Dikarya</taxon>
        <taxon>Ascomycota</taxon>
        <taxon>Pezizomycotina</taxon>
        <taxon>Orbiliomycetes</taxon>
        <taxon>Orbiliales</taxon>
        <taxon>Orbiliaceae</taxon>
        <taxon>Arthrobotrys</taxon>
    </lineage>
</organism>
<dbReference type="EMBL" id="SAEB01000007">
    <property type="protein sequence ID" value="RVD84714.1"/>
    <property type="molecule type" value="Genomic_DNA"/>
</dbReference>
<evidence type="ECO:0000313" key="2">
    <source>
        <dbReference type="EMBL" id="RVD84714.1"/>
    </source>
</evidence>
<dbReference type="PROSITE" id="PS50181">
    <property type="entry name" value="FBOX"/>
    <property type="match status" value="1"/>
</dbReference>
<dbReference type="RefSeq" id="XP_067490258.1">
    <property type="nucleotide sequence ID" value="XM_067635872.1"/>
</dbReference>
<name>A0A437A0F4_ARTFL</name>
<keyword evidence="3" id="KW-1185">Reference proteome</keyword>
<dbReference type="InterPro" id="IPR001810">
    <property type="entry name" value="F-box_dom"/>
</dbReference>
<dbReference type="VEuPathDB" id="FungiDB:DFL_006442"/>
<protein>
    <recommendedName>
        <fullName evidence="1">F-box domain-containing protein</fullName>
    </recommendedName>
</protein>
<dbReference type="Gene3D" id="1.20.1280.50">
    <property type="match status" value="1"/>
</dbReference>
<dbReference type="OrthoDB" id="5276098at2759"/>
<proteinExistence type="predicted"/>
<dbReference type="AlphaFoldDB" id="A0A437A0F4"/>
<evidence type="ECO:0000259" key="1">
    <source>
        <dbReference type="PROSITE" id="PS50181"/>
    </source>
</evidence>